<protein>
    <submittedName>
        <fullName evidence="1">Uncharacterized protein</fullName>
    </submittedName>
</protein>
<feature type="non-terminal residue" evidence="1">
    <location>
        <position position="1"/>
    </location>
</feature>
<proteinExistence type="predicted"/>
<name>F7H8V2_MACMU</name>
<organism evidence="1">
    <name type="scientific">Macaca mulatta</name>
    <name type="common">Rhesus macaque</name>
    <dbReference type="NCBI Taxonomy" id="9544"/>
    <lineage>
        <taxon>Eukaryota</taxon>
        <taxon>Metazoa</taxon>
        <taxon>Chordata</taxon>
        <taxon>Craniata</taxon>
        <taxon>Vertebrata</taxon>
        <taxon>Euteleostomi</taxon>
        <taxon>Mammalia</taxon>
        <taxon>Eutheria</taxon>
        <taxon>Euarchontoglires</taxon>
        <taxon>Primates</taxon>
        <taxon>Haplorrhini</taxon>
        <taxon>Catarrhini</taxon>
        <taxon>Cercopithecidae</taxon>
        <taxon>Cercopithecinae</taxon>
        <taxon>Macaca</taxon>
    </lineage>
</organism>
<gene>
    <name evidence="1" type="ORF">EGK_07360</name>
</gene>
<reference evidence="1" key="1">
    <citation type="journal article" date="2011" name="Nat. Biotechnol.">
        <title>Genome sequencing and comparison of two nonhuman primate animal models, the cynomolgus and Chinese rhesus macaques.</title>
        <authorList>
            <person name="Yan G."/>
            <person name="Zhang G."/>
            <person name="Fang X."/>
            <person name="Zhang Y."/>
            <person name="Li C."/>
            <person name="Ling F."/>
            <person name="Cooper D.N."/>
            <person name="Li Q."/>
            <person name="Li Y."/>
            <person name="van Gool A.J."/>
            <person name="Du H."/>
            <person name="Chen J."/>
            <person name="Chen R."/>
            <person name="Zhang P."/>
            <person name="Huang Z."/>
            <person name="Thompson J.R."/>
            <person name="Meng Y."/>
            <person name="Bai Y."/>
            <person name="Wang J."/>
            <person name="Zhuo M."/>
            <person name="Wang T."/>
            <person name="Huang Y."/>
            <person name="Wei L."/>
            <person name="Li J."/>
            <person name="Wang Z."/>
            <person name="Hu H."/>
            <person name="Yang P."/>
            <person name="Le L."/>
            <person name="Stenson P.D."/>
            <person name="Li B."/>
            <person name="Liu X."/>
            <person name="Ball E.V."/>
            <person name="An N."/>
            <person name="Huang Q."/>
            <person name="Zhang Y."/>
            <person name="Fan W."/>
            <person name="Zhang X."/>
            <person name="Li Y."/>
            <person name="Wang W."/>
            <person name="Katze M.G."/>
            <person name="Su B."/>
            <person name="Nielsen R."/>
            <person name="Yang H."/>
            <person name="Wang J."/>
            <person name="Wang X."/>
            <person name="Wang J."/>
        </authorList>
    </citation>
    <scope>NUCLEOTIDE SEQUENCE [LARGE SCALE GENOMIC DNA]</scope>
    <source>
        <strain evidence="1">CR-5</strain>
    </source>
</reference>
<sequence>AAEGWPGLLLSQGFYFISESREQYWAGGRGLRSAGVVFPTCGIYVLALQLLSG</sequence>
<dbReference type="EMBL" id="CM001267">
    <property type="protein sequence ID" value="EHH23810.1"/>
    <property type="molecule type" value="Genomic_DNA"/>
</dbReference>
<evidence type="ECO:0000313" key="1">
    <source>
        <dbReference type="EMBL" id="EHH23810.1"/>
    </source>
</evidence>
<accession>F7H8V2</accession>
<feature type="non-terminal residue" evidence="1">
    <location>
        <position position="53"/>
    </location>
</feature>
<dbReference type="AlphaFoldDB" id="F7H8V2"/>
<dbReference type="HOGENOM" id="CLU_3073969_0_0_1"/>
<dbReference type="Proteomes" id="UP000013456">
    <property type="component" value="Chromosome 15"/>
</dbReference>